<evidence type="ECO:0000313" key="1">
    <source>
        <dbReference type="EMBL" id="KAH3709507.1"/>
    </source>
</evidence>
<proteinExistence type="predicted"/>
<dbReference type="AlphaFoldDB" id="A0A9D3Z075"/>
<dbReference type="EMBL" id="JAIWYP010000014">
    <property type="protein sequence ID" value="KAH3709507.1"/>
    <property type="molecule type" value="Genomic_DNA"/>
</dbReference>
<reference evidence="1" key="1">
    <citation type="journal article" date="2019" name="bioRxiv">
        <title>The Genome of the Zebra Mussel, Dreissena polymorpha: A Resource for Invasive Species Research.</title>
        <authorList>
            <person name="McCartney M.A."/>
            <person name="Auch B."/>
            <person name="Kono T."/>
            <person name="Mallez S."/>
            <person name="Zhang Y."/>
            <person name="Obille A."/>
            <person name="Becker A."/>
            <person name="Abrahante J.E."/>
            <person name="Garbe J."/>
            <person name="Badalamenti J.P."/>
            <person name="Herman A."/>
            <person name="Mangelson H."/>
            <person name="Liachko I."/>
            <person name="Sullivan S."/>
            <person name="Sone E.D."/>
            <person name="Koren S."/>
            <person name="Silverstein K.A.T."/>
            <person name="Beckman K.B."/>
            <person name="Gohl D.M."/>
        </authorList>
    </citation>
    <scope>NUCLEOTIDE SEQUENCE</scope>
    <source>
        <strain evidence="1">Duluth1</strain>
        <tissue evidence="1">Whole animal</tissue>
    </source>
</reference>
<sequence>MLNNQKANVDEDLKKARRKAYSIFGSGYKGRAGLNVLSIIHLNKSYVLPVLLYGLELLLPPERIINCLEAFQRKFVKEILRLPDNTANAAVYLLSGLLPIEAQIHIQALTFLHTICSQDKNSIEWALLVRQISFKSVDSSSWFIQVQHIIWKYDLGTVADSADNTPTKGKWKTRVLRAVHSYWSDQIDSLTPLYSTLFFLRQDKYVPGKILPLLSLEYTARE</sequence>
<evidence type="ECO:0000313" key="2">
    <source>
        <dbReference type="Proteomes" id="UP000828390"/>
    </source>
</evidence>
<comment type="caution">
    <text evidence="1">The sequence shown here is derived from an EMBL/GenBank/DDBJ whole genome shotgun (WGS) entry which is preliminary data.</text>
</comment>
<keyword evidence="2" id="KW-1185">Reference proteome</keyword>
<name>A0A9D3Z075_DREPO</name>
<gene>
    <name evidence="1" type="ORF">DPMN_068970</name>
</gene>
<reference evidence="1" key="2">
    <citation type="submission" date="2020-11" db="EMBL/GenBank/DDBJ databases">
        <authorList>
            <person name="McCartney M.A."/>
            <person name="Auch B."/>
            <person name="Kono T."/>
            <person name="Mallez S."/>
            <person name="Becker A."/>
            <person name="Gohl D.M."/>
            <person name="Silverstein K.A.T."/>
            <person name="Koren S."/>
            <person name="Bechman K.B."/>
            <person name="Herman A."/>
            <person name="Abrahante J.E."/>
            <person name="Garbe J."/>
        </authorList>
    </citation>
    <scope>NUCLEOTIDE SEQUENCE</scope>
    <source>
        <strain evidence="1">Duluth1</strain>
        <tissue evidence="1">Whole animal</tissue>
    </source>
</reference>
<accession>A0A9D3Z075</accession>
<protein>
    <submittedName>
        <fullName evidence="1">Uncharacterized protein</fullName>
    </submittedName>
</protein>
<dbReference type="Proteomes" id="UP000828390">
    <property type="component" value="Unassembled WGS sequence"/>
</dbReference>
<organism evidence="1 2">
    <name type="scientific">Dreissena polymorpha</name>
    <name type="common">Zebra mussel</name>
    <name type="synonym">Mytilus polymorpha</name>
    <dbReference type="NCBI Taxonomy" id="45954"/>
    <lineage>
        <taxon>Eukaryota</taxon>
        <taxon>Metazoa</taxon>
        <taxon>Spiralia</taxon>
        <taxon>Lophotrochozoa</taxon>
        <taxon>Mollusca</taxon>
        <taxon>Bivalvia</taxon>
        <taxon>Autobranchia</taxon>
        <taxon>Heteroconchia</taxon>
        <taxon>Euheterodonta</taxon>
        <taxon>Imparidentia</taxon>
        <taxon>Neoheterodontei</taxon>
        <taxon>Myida</taxon>
        <taxon>Dreissenoidea</taxon>
        <taxon>Dreissenidae</taxon>
        <taxon>Dreissena</taxon>
    </lineage>
</organism>